<dbReference type="SUPFAM" id="SSF88946">
    <property type="entry name" value="Sigma2 domain of RNA polymerase sigma factors"/>
    <property type="match status" value="1"/>
</dbReference>
<dbReference type="Pfam" id="PF08281">
    <property type="entry name" value="Sigma70_r4_2"/>
    <property type="match status" value="1"/>
</dbReference>
<dbReference type="Proteomes" id="UP000313231">
    <property type="component" value="Unassembled WGS sequence"/>
</dbReference>
<feature type="region of interest" description="Disordered" evidence="6">
    <location>
        <begin position="320"/>
        <end position="352"/>
    </location>
</feature>
<evidence type="ECO:0000256" key="4">
    <source>
        <dbReference type="ARBA" id="ARBA00023125"/>
    </source>
</evidence>
<evidence type="ECO:0000259" key="7">
    <source>
        <dbReference type="Pfam" id="PF04542"/>
    </source>
</evidence>
<dbReference type="InterPro" id="IPR027383">
    <property type="entry name" value="Znf_put"/>
</dbReference>
<dbReference type="InterPro" id="IPR036388">
    <property type="entry name" value="WH-like_DNA-bd_sf"/>
</dbReference>
<keyword evidence="2" id="KW-0805">Transcription regulation</keyword>
<dbReference type="AlphaFoldDB" id="A0A5C4WD21"/>
<dbReference type="Pfam" id="PF04542">
    <property type="entry name" value="Sigma70_r2"/>
    <property type="match status" value="1"/>
</dbReference>
<feature type="compositionally biased region" description="Pro residues" evidence="6">
    <location>
        <begin position="373"/>
        <end position="424"/>
    </location>
</feature>
<dbReference type="InterPro" id="IPR039425">
    <property type="entry name" value="RNA_pol_sigma-70-like"/>
</dbReference>
<dbReference type="SUPFAM" id="SSF88659">
    <property type="entry name" value="Sigma3 and sigma4 domains of RNA polymerase sigma factors"/>
    <property type="match status" value="1"/>
</dbReference>
<protein>
    <submittedName>
        <fullName evidence="10">Sigma-70 family RNA polymerase sigma factor</fullName>
    </submittedName>
</protein>
<evidence type="ECO:0000256" key="2">
    <source>
        <dbReference type="ARBA" id="ARBA00023015"/>
    </source>
</evidence>
<evidence type="ECO:0000256" key="1">
    <source>
        <dbReference type="ARBA" id="ARBA00010641"/>
    </source>
</evidence>
<comment type="similarity">
    <text evidence="1">Belongs to the sigma-70 factor family. ECF subfamily.</text>
</comment>
<dbReference type="InterPro" id="IPR014284">
    <property type="entry name" value="RNA_pol_sigma-70_dom"/>
</dbReference>
<accession>A0A5C4WD21</accession>
<evidence type="ECO:0000256" key="5">
    <source>
        <dbReference type="ARBA" id="ARBA00023163"/>
    </source>
</evidence>
<organism evidence="10 11">
    <name type="scientific">Nocardioides albidus</name>
    <dbReference type="NCBI Taxonomy" id="1517589"/>
    <lineage>
        <taxon>Bacteria</taxon>
        <taxon>Bacillati</taxon>
        <taxon>Actinomycetota</taxon>
        <taxon>Actinomycetes</taxon>
        <taxon>Propionibacteriales</taxon>
        <taxon>Nocardioidaceae</taxon>
        <taxon>Nocardioides</taxon>
    </lineage>
</organism>
<keyword evidence="4" id="KW-0238">DNA-binding</keyword>
<dbReference type="InterPro" id="IPR007627">
    <property type="entry name" value="RNA_pol_sigma70_r2"/>
</dbReference>
<dbReference type="GO" id="GO:0006352">
    <property type="term" value="P:DNA-templated transcription initiation"/>
    <property type="evidence" value="ECO:0007669"/>
    <property type="project" value="InterPro"/>
</dbReference>
<dbReference type="PANTHER" id="PTHR43133:SF8">
    <property type="entry name" value="RNA POLYMERASE SIGMA FACTOR HI_1459-RELATED"/>
    <property type="match status" value="1"/>
</dbReference>
<name>A0A5C4WD21_9ACTN</name>
<evidence type="ECO:0000313" key="11">
    <source>
        <dbReference type="Proteomes" id="UP000313231"/>
    </source>
</evidence>
<feature type="region of interest" description="Disordered" evidence="6">
    <location>
        <begin position="365"/>
        <end position="434"/>
    </location>
</feature>
<keyword evidence="5" id="KW-0804">Transcription</keyword>
<dbReference type="Pfam" id="PF13490">
    <property type="entry name" value="zf-HC2"/>
    <property type="match status" value="1"/>
</dbReference>
<dbReference type="PANTHER" id="PTHR43133">
    <property type="entry name" value="RNA POLYMERASE ECF-TYPE SIGMA FACTO"/>
    <property type="match status" value="1"/>
</dbReference>
<dbReference type="Gene3D" id="1.10.10.10">
    <property type="entry name" value="Winged helix-like DNA-binding domain superfamily/Winged helix DNA-binding domain"/>
    <property type="match status" value="1"/>
</dbReference>
<keyword evidence="3" id="KW-0731">Sigma factor</keyword>
<feature type="domain" description="Putative zinc-finger" evidence="9">
    <location>
        <begin position="195"/>
        <end position="229"/>
    </location>
</feature>
<dbReference type="OrthoDB" id="4990598at2"/>
<gene>
    <name evidence="10" type="ORF">FHP29_04250</name>
</gene>
<evidence type="ECO:0000259" key="9">
    <source>
        <dbReference type="Pfam" id="PF13490"/>
    </source>
</evidence>
<evidence type="ECO:0000313" key="10">
    <source>
        <dbReference type="EMBL" id="TNM46140.1"/>
    </source>
</evidence>
<feature type="compositionally biased region" description="Low complexity" evidence="6">
    <location>
        <begin position="335"/>
        <end position="352"/>
    </location>
</feature>
<dbReference type="GO" id="GO:0003677">
    <property type="term" value="F:DNA binding"/>
    <property type="evidence" value="ECO:0007669"/>
    <property type="project" value="UniProtKB-KW"/>
</dbReference>
<reference evidence="10 11" key="1">
    <citation type="journal article" date="2016" name="Int. J. Syst. Evol. Microbiol.">
        <title>Nocardioides albidus sp. nov., an actinobacterium isolated from garden soil.</title>
        <authorList>
            <person name="Singh H."/>
            <person name="Du J."/>
            <person name="Trinh H."/>
            <person name="Won K."/>
            <person name="Yang J.E."/>
            <person name="Yin C."/>
            <person name="Kook M."/>
            <person name="Yi T.H."/>
        </authorList>
    </citation>
    <scope>NUCLEOTIDE SEQUENCE [LARGE SCALE GENOMIC DNA]</scope>
    <source>
        <strain evidence="10 11">CCTCC AB 2015297</strain>
    </source>
</reference>
<keyword evidence="11" id="KW-1185">Reference proteome</keyword>
<dbReference type="EMBL" id="VDMP01000016">
    <property type="protein sequence ID" value="TNM46140.1"/>
    <property type="molecule type" value="Genomic_DNA"/>
</dbReference>
<evidence type="ECO:0000259" key="8">
    <source>
        <dbReference type="Pfam" id="PF08281"/>
    </source>
</evidence>
<comment type="caution">
    <text evidence="10">The sequence shown here is derived from an EMBL/GenBank/DDBJ whole genome shotgun (WGS) entry which is preliminary data.</text>
</comment>
<proteinExistence type="inferred from homology"/>
<dbReference type="PRINTS" id="PR01217">
    <property type="entry name" value="PRICHEXTENSN"/>
</dbReference>
<feature type="domain" description="RNA polymerase sigma factor 70 region 4 type 2" evidence="8">
    <location>
        <begin position="129"/>
        <end position="175"/>
    </location>
</feature>
<feature type="region of interest" description="Disordered" evidence="6">
    <location>
        <begin position="275"/>
        <end position="295"/>
    </location>
</feature>
<evidence type="ECO:0000256" key="3">
    <source>
        <dbReference type="ARBA" id="ARBA00023082"/>
    </source>
</evidence>
<dbReference type="RefSeq" id="WP_139621598.1">
    <property type="nucleotide sequence ID" value="NZ_VDMP01000016.1"/>
</dbReference>
<dbReference type="Gene3D" id="1.10.1740.10">
    <property type="match status" value="1"/>
</dbReference>
<dbReference type="NCBIfam" id="TIGR02937">
    <property type="entry name" value="sigma70-ECF"/>
    <property type="match status" value="1"/>
</dbReference>
<dbReference type="InterPro" id="IPR013249">
    <property type="entry name" value="RNA_pol_sigma70_r4_t2"/>
</dbReference>
<dbReference type="InterPro" id="IPR013324">
    <property type="entry name" value="RNA_pol_sigma_r3/r4-like"/>
</dbReference>
<sequence>MGEDASGTHEEQLLDRVRAGDAGAFEELYREHVDGARHLARILVGPDAAEELVAESFSRVLGQLSAGGGPTASFRSYLHVTIRNGYRDGLRSQRESVASDQPWLFEQAETAEVSPEEAVEGLDETVAVDALASLPESWRKVLWHVEVEGRKPAEVATLMDLKPRAVSSLAHRAREGLKRAYLDLHAGPEPAREQCRWVHHRMSQYARGDLGARAEQRFGAHLDGCTSCRSAFLVVDRVNQKLAVHVLPIVLLALPAGTKGALWLAGGTAAGGAAAGAAGASGGTTGGASGGASGGAGGPVAAVAAAVAVAAVAAAAFAGLHGGDDPRRVPAASRPVAEAAPPAGDAPAAAPAPAIPAPAAAAAPPAASAPAAAPAPTPKSSPPKPSTPKPSSPKPGPSPAPVAPPAAPPAVPPVTPPPPAPPAKANPTDCGDRRICAGPVTITLPGEGRRGVTLELDLPLLPTTVGIGPGGVTVGTNP</sequence>
<feature type="domain" description="RNA polymerase sigma-70 region 2" evidence="7">
    <location>
        <begin position="28"/>
        <end position="94"/>
    </location>
</feature>
<dbReference type="InterPro" id="IPR013325">
    <property type="entry name" value="RNA_pol_sigma_r2"/>
</dbReference>
<dbReference type="GO" id="GO:0016987">
    <property type="term" value="F:sigma factor activity"/>
    <property type="evidence" value="ECO:0007669"/>
    <property type="project" value="UniProtKB-KW"/>
</dbReference>
<evidence type="ECO:0000256" key="6">
    <source>
        <dbReference type="SAM" id="MobiDB-lite"/>
    </source>
</evidence>